<gene>
    <name evidence="1" type="ORF">EG028_17315</name>
</gene>
<dbReference type="OrthoDB" id="1043438at2"/>
<dbReference type="EMBL" id="RMBX01000009">
    <property type="protein sequence ID" value="RPD39886.1"/>
    <property type="molecule type" value="Genomic_DNA"/>
</dbReference>
<dbReference type="Gene3D" id="2.60.40.10">
    <property type="entry name" value="Immunoglobulins"/>
    <property type="match status" value="1"/>
</dbReference>
<dbReference type="Proteomes" id="UP000279089">
    <property type="component" value="Unassembled WGS sequence"/>
</dbReference>
<dbReference type="SUPFAM" id="SSF49265">
    <property type="entry name" value="Fibronectin type III"/>
    <property type="match status" value="1"/>
</dbReference>
<dbReference type="PROSITE" id="PS51257">
    <property type="entry name" value="PROKAR_LIPOPROTEIN"/>
    <property type="match status" value="1"/>
</dbReference>
<comment type="caution">
    <text evidence="1">The sequence shown here is derived from an EMBL/GenBank/DDBJ whole genome shotgun (WGS) entry which is preliminary data.</text>
</comment>
<reference evidence="2" key="1">
    <citation type="submission" date="2018-11" db="EMBL/GenBank/DDBJ databases">
        <title>Chitinophaga lutea sp.nov., isolate from arsenic contaminated soil.</title>
        <authorList>
            <person name="Zong Y."/>
        </authorList>
    </citation>
    <scope>NUCLEOTIDE SEQUENCE [LARGE SCALE GENOMIC DNA]</scope>
    <source>
        <strain evidence="2">YLT18</strain>
    </source>
</reference>
<dbReference type="InterPro" id="IPR013783">
    <property type="entry name" value="Ig-like_fold"/>
</dbReference>
<evidence type="ECO:0000313" key="2">
    <source>
        <dbReference type="Proteomes" id="UP000279089"/>
    </source>
</evidence>
<evidence type="ECO:0000313" key="1">
    <source>
        <dbReference type="EMBL" id="RPD39886.1"/>
    </source>
</evidence>
<dbReference type="AlphaFoldDB" id="A0A3N4MD79"/>
<dbReference type="Pfam" id="PF16389">
    <property type="entry name" value="DUF4998"/>
    <property type="match status" value="1"/>
</dbReference>
<dbReference type="InterPro" id="IPR036116">
    <property type="entry name" value="FN3_sf"/>
</dbReference>
<dbReference type="RefSeq" id="WP_120517826.1">
    <property type="nucleotide sequence ID" value="NZ_QXZY01000010.1"/>
</dbReference>
<organism evidence="1 2">
    <name type="scientific">Chitinophaga barathri</name>
    <dbReference type="NCBI Taxonomy" id="1647451"/>
    <lineage>
        <taxon>Bacteria</taxon>
        <taxon>Pseudomonadati</taxon>
        <taxon>Bacteroidota</taxon>
        <taxon>Chitinophagia</taxon>
        <taxon>Chitinophagales</taxon>
        <taxon>Chitinophagaceae</taxon>
        <taxon>Chitinophaga</taxon>
    </lineage>
</organism>
<keyword evidence="2" id="KW-1185">Reference proteome</keyword>
<proteinExistence type="predicted"/>
<name>A0A3N4MD79_9BACT</name>
<protein>
    <submittedName>
        <fullName evidence="1">DUF4998 domain-containing protein</fullName>
    </submittedName>
</protein>
<sequence>MKTNMHMKKYISGFLLCLLLAACGKQDDSYREFLKDGVIIYTARVDSLKAFAGDSRIALSWLLVSDPKITHCRVFWNNGADSVNVPVQRTSGVDTCRIIIPNLNENVYAFHVYTYDAKGHSSVKEEIIGTAYGSVYLSTLSNRPVRKATYKSSGKKAEIVWFGINPEAVAVDIEYTNLADQVVKQREVALKHPTDPNRPAAFKDTTFLEGYKQGTAIRYRTAFKPEATAIDTFYTPYEPQTVQ</sequence>
<accession>A0A3N4MD79</accession>